<dbReference type="RefSeq" id="WP_244823945.1">
    <property type="nucleotide sequence ID" value="NZ_CP112998.1"/>
</dbReference>
<accession>A0A9E8NAJ4</accession>
<reference evidence="1" key="1">
    <citation type="submission" date="2022-11" db="EMBL/GenBank/DDBJ databases">
        <title>Dyadobacter pollutisoli sp. nov., isolated from plastic dumped soil.</title>
        <authorList>
            <person name="Kim J.M."/>
            <person name="Kim K.R."/>
            <person name="Lee J.K."/>
            <person name="Hao L."/>
            <person name="Jeon C.O."/>
        </authorList>
    </citation>
    <scope>NUCLEOTIDE SEQUENCE</scope>
    <source>
        <strain evidence="1">U1</strain>
    </source>
</reference>
<dbReference type="Proteomes" id="UP001164653">
    <property type="component" value="Chromosome"/>
</dbReference>
<organism evidence="1 2">
    <name type="scientific">Dyadobacter pollutisoli</name>
    <dbReference type="NCBI Taxonomy" id="2910158"/>
    <lineage>
        <taxon>Bacteria</taxon>
        <taxon>Pseudomonadati</taxon>
        <taxon>Bacteroidota</taxon>
        <taxon>Cytophagia</taxon>
        <taxon>Cytophagales</taxon>
        <taxon>Spirosomataceae</taxon>
        <taxon>Dyadobacter</taxon>
    </lineage>
</organism>
<dbReference type="AlphaFoldDB" id="A0A9E8NAJ4"/>
<evidence type="ECO:0000313" key="1">
    <source>
        <dbReference type="EMBL" id="WAC13054.1"/>
    </source>
</evidence>
<keyword evidence="2" id="KW-1185">Reference proteome</keyword>
<proteinExistence type="predicted"/>
<evidence type="ECO:0000313" key="2">
    <source>
        <dbReference type="Proteomes" id="UP001164653"/>
    </source>
</evidence>
<dbReference type="KEGG" id="dpf:ON006_03630"/>
<dbReference type="EMBL" id="CP112998">
    <property type="protein sequence ID" value="WAC13054.1"/>
    <property type="molecule type" value="Genomic_DNA"/>
</dbReference>
<name>A0A9E8NAJ4_9BACT</name>
<gene>
    <name evidence="1" type="ORF">ON006_03630</name>
</gene>
<protein>
    <submittedName>
        <fullName evidence="1">Uncharacterized protein</fullName>
    </submittedName>
</protein>
<sequence>MQTKNVRPHSSILSLLHIDTFLMPKNAGHPNSDQVVDGWRIASPPNGRFLQY</sequence>